<dbReference type="Proteomes" id="UP000214666">
    <property type="component" value="Chromosome"/>
</dbReference>
<sequence length="65" mass="7707">MNLCKISEQRLVHDHLRIGKSPDFAIWTFFAVPFYFIRILHNLIPNARKRSIYYALTVPSTIHVH</sequence>
<keyword evidence="3" id="KW-1185">Reference proteome</keyword>
<keyword evidence="1" id="KW-1133">Transmembrane helix</keyword>
<feature type="transmembrane region" description="Helical" evidence="1">
    <location>
        <begin position="24"/>
        <end position="44"/>
    </location>
</feature>
<gene>
    <name evidence="2" type="ORF">B4V02_01930</name>
</gene>
<evidence type="ECO:0000313" key="3">
    <source>
        <dbReference type="Proteomes" id="UP000214666"/>
    </source>
</evidence>
<keyword evidence="1" id="KW-0812">Transmembrane</keyword>
<name>A0A222WHS2_9BACL</name>
<proteinExistence type="predicted"/>
<dbReference type="EMBL" id="CP020028">
    <property type="protein sequence ID" value="ASR45552.1"/>
    <property type="molecule type" value="Genomic_DNA"/>
</dbReference>
<protein>
    <submittedName>
        <fullName evidence="2">Uncharacterized protein</fullName>
    </submittedName>
</protein>
<dbReference type="KEGG" id="pkb:B4V02_01930"/>
<reference evidence="2 3" key="1">
    <citation type="submission" date="2017-03" db="EMBL/GenBank/DDBJ databases">
        <title>Complete genome sequence of Paenibacillus Kribbensis producing bioflocculants.</title>
        <authorList>
            <person name="Lee H.-G."/>
            <person name="Oh H.-M."/>
        </authorList>
    </citation>
    <scope>NUCLEOTIDE SEQUENCE [LARGE SCALE GENOMIC DNA]</scope>
    <source>
        <strain evidence="2 3">AM49</strain>
    </source>
</reference>
<dbReference type="AlphaFoldDB" id="A0A222WHS2"/>
<accession>A0A222WHS2</accession>
<keyword evidence="1" id="KW-0472">Membrane</keyword>
<organism evidence="2 3">
    <name type="scientific">Paenibacillus kribbensis</name>
    <dbReference type="NCBI Taxonomy" id="172713"/>
    <lineage>
        <taxon>Bacteria</taxon>
        <taxon>Bacillati</taxon>
        <taxon>Bacillota</taxon>
        <taxon>Bacilli</taxon>
        <taxon>Bacillales</taxon>
        <taxon>Paenibacillaceae</taxon>
        <taxon>Paenibacillus</taxon>
    </lineage>
</organism>
<evidence type="ECO:0000313" key="2">
    <source>
        <dbReference type="EMBL" id="ASR45552.1"/>
    </source>
</evidence>
<evidence type="ECO:0000256" key="1">
    <source>
        <dbReference type="SAM" id="Phobius"/>
    </source>
</evidence>